<dbReference type="CDD" id="cd09272">
    <property type="entry name" value="RNase_HI_RT_Ty1"/>
    <property type="match status" value="1"/>
</dbReference>
<reference evidence="3" key="2">
    <citation type="submission" date="2022-01" db="EMBL/GenBank/DDBJ databases">
        <authorList>
            <person name="Yamashiro T."/>
            <person name="Shiraishi A."/>
            <person name="Satake H."/>
            <person name="Nakayama K."/>
        </authorList>
    </citation>
    <scope>NUCLEOTIDE SEQUENCE</scope>
</reference>
<feature type="region of interest" description="Disordered" evidence="2">
    <location>
        <begin position="713"/>
        <end position="759"/>
    </location>
</feature>
<feature type="region of interest" description="Disordered" evidence="2">
    <location>
        <begin position="973"/>
        <end position="1070"/>
    </location>
</feature>
<dbReference type="Proteomes" id="UP001151760">
    <property type="component" value="Unassembled WGS sequence"/>
</dbReference>
<name>A0ABQ4Z1W9_9ASTR</name>
<feature type="compositionally biased region" description="Basic and acidic residues" evidence="2">
    <location>
        <begin position="973"/>
        <end position="982"/>
    </location>
</feature>
<feature type="compositionally biased region" description="Basic residues" evidence="2">
    <location>
        <begin position="541"/>
        <end position="554"/>
    </location>
</feature>
<evidence type="ECO:0000313" key="3">
    <source>
        <dbReference type="EMBL" id="GJS83621.1"/>
    </source>
</evidence>
<gene>
    <name evidence="3" type="ORF">Tco_0750162</name>
</gene>
<evidence type="ECO:0000313" key="4">
    <source>
        <dbReference type="Proteomes" id="UP001151760"/>
    </source>
</evidence>
<protein>
    <recommendedName>
        <fullName evidence="5">Histone deacetylase interacting domain-containing protein</fullName>
    </recommendedName>
</protein>
<evidence type="ECO:0000256" key="1">
    <source>
        <dbReference type="SAM" id="Coils"/>
    </source>
</evidence>
<keyword evidence="1" id="KW-0175">Coiled coil</keyword>
<sequence>VTSSDAPAFESDFVIGNLKEQLPGRGNTIRELKVKISRLQKKHINALQDLNKRFRVENEKVKQHYKELYDSIKLTRAKTIEKTTSLLTEIETLMAQIKGKTKCVTMPDPVKLKVLAPGMYDIDVEPIPPRNRNNREVHLEYLKHLKESVRTLHEIVKDAMVEKPLDSLLAYACLTLNTLRNCLNMYQAKPTKKHQETIKQVVRIHVEHSQSKHIDIRYHFIREQVENDVVELYFVKTEYQLADIFTKALPRERYFRLQPTFQSEESMSPKRQLFLTTDNMANKNVPTHSPIRSDDQILPFATWVPIGKKITPIDQAHQSVSPPSGDAIMDFVNELGYTEELHFVSRMVVNNLYQPWRAIFTNVDYAKLMWEEFVQAIQSFLTNKTNLGIATQKGKKTKPHVIPYCRFAKLIICYLGRKYNINQRSTFPFHLAEEDHRLGNLKCFLKGEEDKVFGMQIPKELITDIIRNAPYYNAYLKMVAKHDQKIAAEKGGKKKSASKADQSKKPATAKQPKPVSSKQSIPVPAKKPRVTQEKPLEPSHAKHPRKGKVRKVRTGKSPLKLVDEDEEIHLKPEPQGEGDEYNIERAIQMSLESFQAPGQAPVGGKGKAIAIDEHAAQSLLDLHKPKKRNTTDQFIIQRRTPATLEESTRLSAQLQDDTSANIVCDTPYPADTKTGADTDIITSTTNIKVLYAEDVQSEEISHRMVLEEKMVEVDEGQAGSDPGKTPESRPPPEHKHMDEDQAEPNHKRSHVALAGPNPEPMHDDFIATVYPKVHESLKHTMEEQDPGKITVETEAESMVTIPIHQASTLVPPLSTPIMDLSPPKLVSSSLQEPFIAAITKATTTTLPLPPSSQQQSTTDSLLASRISTLEQRCADLEKKHKLQDKTTQALSSRISTLELKDLPHKIDQTVDEVVKEAVHVALQALLRDRFRELPEADMKEILHQRMFESGSHKSLPEHVALYEALEASIERANRDEFHAEKTKSRKRRRDDKDPPSPPSPPSKDSDQSKKKRHDSDASGSKQPLAPQSSSWKTSDTREAPSSSSKQKFVPHSEQPVEEVPIPNDVNISDSKDTDTAYLLKIKTKPDWLKLVPEEDRPKTPEPDWIRKSKLSKADLEGPTYKVVREFHSNNILLQFQMEECHLLLADQIDLVNPEGNRLLPDVGKPLPLGGPHGQVTIQPQFFFNKDLEYLVSGIQERRNALSISKLKAAYYPDFRLEELVLSLWIESEQEYDISAAYVDFKNLYPNDFKDLYLLHLQGKLNHLSGADKVQLFNVVNLCIRNIVIRKHVEDLQLEIESYQMTLNLTQSDWDTSDFLFKEDYTIVSKSRVYKDINDQKMMMRETKVHKFSDGTLTRILEKLNQMVKDFKLFRYNPSMESIIWSEDDRRRSKEFMEVIERRLKIRRIFRSLESFVSERLRDVDYRLISRTE</sequence>
<feature type="coiled-coil region" evidence="1">
    <location>
        <begin position="29"/>
        <end position="67"/>
    </location>
</feature>
<evidence type="ECO:0008006" key="5">
    <source>
        <dbReference type="Google" id="ProtNLM"/>
    </source>
</evidence>
<evidence type="ECO:0000256" key="2">
    <source>
        <dbReference type="SAM" id="MobiDB-lite"/>
    </source>
</evidence>
<feature type="compositionally biased region" description="Polar residues" evidence="2">
    <location>
        <begin position="1017"/>
        <end position="1046"/>
    </location>
</feature>
<comment type="caution">
    <text evidence="3">The sequence shown here is derived from an EMBL/GenBank/DDBJ whole genome shotgun (WGS) entry which is preliminary data.</text>
</comment>
<dbReference type="EMBL" id="BQNB010010915">
    <property type="protein sequence ID" value="GJS83621.1"/>
    <property type="molecule type" value="Genomic_DNA"/>
</dbReference>
<feature type="compositionally biased region" description="Basic and acidic residues" evidence="2">
    <location>
        <begin position="1003"/>
        <end position="1016"/>
    </location>
</feature>
<accession>A0ABQ4Z1W9</accession>
<organism evidence="3 4">
    <name type="scientific">Tanacetum coccineum</name>
    <dbReference type="NCBI Taxonomy" id="301880"/>
    <lineage>
        <taxon>Eukaryota</taxon>
        <taxon>Viridiplantae</taxon>
        <taxon>Streptophyta</taxon>
        <taxon>Embryophyta</taxon>
        <taxon>Tracheophyta</taxon>
        <taxon>Spermatophyta</taxon>
        <taxon>Magnoliopsida</taxon>
        <taxon>eudicotyledons</taxon>
        <taxon>Gunneridae</taxon>
        <taxon>Pentapetalae</taxon>
        <taxon>asterids</taxon>
        <taxon>campanulids</taxon>
        <taxon>Asterales</taxon>
        <taxon>Asteraceae</taxon>
        <taxon>Asteroideae</taxon>
        <taxon>Anthemideae</taxon>
        <taxon>Anthemidinae</taxon>
        <taxon>Tanacetum</taxon>
    </lineage>
</organism>
<keyword evidence="4" id="KW-1185">Reference proteome</keyword>
<proteinExistence type="predicted"/>
<feature type="compositionally biased region" description="Basic and acidic residues" evidence="2">
    <location>
        <begin position="530"/>
        <end position="540"/>
    </location>
</feature>
<feature type="compositionally biased region" description="Basic and acidic residues" evidence="2">
    <location>
        <begin position="724"/>
        <end position="746"/>
    </location>
</feature>
<feature type="non-terminal residue" evidence="3">
    <location>
        <position position="1"/>
    </location>
</feature>
<feature type="region of interest" description="Disordered" evidence="2">
    <location>
        <begin position="487"/>
        <end position="558"/>
    </location>
</feature>
<reference evidence="3" key="1">
    <citation type="journal article" date="2022" name="Int. J. Mol. Sci.">
        <title>Draft Genome of Tanacetum Coccineum: Genomic Comparison of Closely Related Tanacetum-Family Plants.</title>
        <authorList>
            <person name="Yamashiro T."/>
            <person name="Shiraishi A."/>
            <person name="Nakayama K."/>
            <person name="Satake H."/>
        </authorList>
    </citation>
    <scope>NUCLEOTIDE SEQUENCE</scope>
</reference>